<comment type="subcellular location">
    <subcellularLocation>
        <location evidence="2">Cell membrane</location>
        <topology evidence="2">Multi-pass membrane protein</topology>
    </subcellularLocation>
</comment>
<feature type="domain" description="Cytochrome b561 bacterial/Ni-hydrogenase" evidence="14">
    <location>
        <begin position="7"/>
        <end position="159"/>
    </location>
</feature>
<proteinExistence type="inferred from homology"/>
<keyword evidence="4" id="KW-1003">Cell membrane</keyword>
<feature type="transmembrane region" description="Helical" evidence="13">
    <location>
        <begin position="91"/>
        <end position="115"/>
    </location>
</feature>
<dbReference type="Pfam" id="PF01292">
    <property type="entry name" value="Ni_hydr_CYTB"/>
    <property type="match status" value="1"/>
</dbReference>
<evidence type="ECO:0000259" key="14">
    <source>
        <dbReference type="Pfam" id="PF01292"/>
    </source>
</evidence>
<dbReference type="InterPro" id="IPR011577">
    <property type="entry name" value="Cyt_b561_bac/Ni-Hgenase"/>
</dbReference>
<feature type="transmembrane region" description="Helical" evidence="13">
    <location>
        <begin position="12"/>
        <end position="29"/>
    </location>
</feature>
<dbReference type="EMBL" id="JAYLLH010000008">
    <property type="protein sequence ID" value="MEC3861225.1"/>
    <property type="molecule type" value="Genomic_DNA"/>
</dbReference>
<sequence>MKVAAGYTGLQKVLHWAVVGMIALNYTLFEEIGRAFRGVVRDGVYDYNWVVIGHIAMGAGVLVFALWRMALKVRLGAPAAPENEPELFKKLAVVGHLALYAIMILMPVSGMVAWFTASGSIGEVHEIMKPILIALVVIHVGAVAAHKLVWKTDVPKRMF</sequence>
<evidence type="ECO:0000256" key="5">
    <source>
        <dbReference type="ARBA" id="ARBA00022617"/>
    </source>
</evidence>
<evidence type="ECO:0000256" key="4">
    <source>
        <dbReference type="ARBA" id="ARBA00022475"/>
    </source>
</evidence>
<feature type="transmembrane region" description="Helical" evidence="13">
    <location>
        <begin position="49"/>
        <end position="70"/>
    </location>
</feature>
<dbReference type="RefSeq" id="WP_326296940.1">
    <property type="nucleotide sequence ID" value="NZ_JAYLLH010000008.1"/>
</dbReference>
<feature type="transmembrane region" description="Helical" evidence="13">
    <location>
        <begin position="127"/>
        <end position="150"/>
    </location>
</feature>
<dbReference type="Proteomes" id="UP001348149">
    <property type="component" value="Unassembled WGS sequence"/>
</dbReference>
<evidence type="ECO:0000256" key="10">
    <source>
        <dbReference type="ARBA" id="ARBA00023004"/>
    </source>
</evidence>
<evidence type="ECO:0000256" key="8">
    <source>
        <dbReference type="ARBA" id="ARBA00022982"/>
    </source>
</evidence>
<dbReference type="PANTHER" id="PTHR30529:SF7">
    <property type="entry name" value="CYTOCHROME B561 BACTERIAL_NI-HYDROGENASE DOMAIN-CONTAINING PROTEIN"/>
    <property type="match status" value="1"/>
</dbReference>
<evidence type="ECO:0000313" key="16">
    <source>
        <dbReference type="Proteomes" id="UP001348149"/>
    </source>
</evidence>
<reference evidence="15 16" key="1">
    <citation type="submission" date="2024-01" db="EMBL/GenBank/DDBJ databases">
        <title>Mesobacterium rodlantinim sp. nov., isolated from shallow sea hydrothermal systems off Kueishantao Island.</title>
        <authorList>
            <person name="Su Z."/>
            <person name="Tang K."/>
        </authorList>
    </citation>
    <scope>NUCLEOTIDE SEQUENCE [LARGE SCALE GENOMIC DNA]</scope>
    <source>
        <strain evidence="15 16">TK19101</strain>
    </source>
</reference>
<evidence type="ECO:0000256" key="7">
    <source>
        <dbReference type="ARBA" id="ARBA00022723"/>
    </source>
</evidence>
<comment type="cofactor">
    <cofactor evidence="1">
        <name>heme b</name>
        <dbReference type="ChEBI" id="CHEBI:60344"/>
    </cofactor>
</comment>
<keyword evidence="16" id="KW-1185">Reference proteome</keyword>
<evidence type="ECO:0000256" key="6">
    <source>
        <dbReference type="ARBA" id="ARBA00022692"/>
    </source>
</evidence>
<accession>A0ABU6HFJ8</accession>
<keyword evidence="7" id="KW-0479">Metal-binding</keyword>
<keyword evidence="3" id="KW-0813">Transport</keyword>
<evidence type="ECO:0000256" key="11">
    <source>
        <dbReference type="ARBA" id="ARBA00023136"/>
    </source>
</evidence>
<dbReference type="InterPro" id="IPR016174">
    <property type="entry name" value="Di-haem_cyt_TM"/>
</dbReference>
<evidence type="ECO:0000313" key="15">
    <source>
        <dbReference type="EMBL" id="MEC3861225.1"/>
    </source>
</evidence>
<keyword evidence="8" id="KW-0249">Electron transport</keyword>
<dbReference type="SUPFAM" id="SSF81342">
    <property type="entry name" value="Transmembrane di-heme cytochromes"/>
    <property type="match status" value="1"/>
</dbReference>
<evidence type="ECO:0000256" key="2">
    <source>
        <dbReference type="ARBA" id="ARBA00004651"/>
    </source>
</evidence>
<keyword evidence="6 13" id="KW-0812">Transmembrane</keyword>
<name>A0ABU6HFJ8_9RHOB</name>
<keyword evidence="5" id="KW-0349">Heme</keyword>
<comment type="caution">
    <text evidence="15">The sequence shown here is derived from an EMBL/GenBank/DDBJ whole genome shotgun (WGS) entry which is preliminary data.</text>
</comment>
<organism evidence="15 16">
    <name type="scientific">Mesobacterium hydrothermale</name>
    <dbReference type="NCBI Taxonomy" id="3111907"/>
    <lineage>
        <taxon>Bacteria</taxon>
        <taxon>Pseudomonadati</taxon>
        <taxon>Pseudomonadota</taxon>
        <taxon>Alphaproteobacteria</taxon>
        <taxon>Rhodobacterales</taxon>
        <taxon>Roseobacteraceae</taxon>
        <taxon>Mesobacterium</taxon>
    </lineage>
</organism>
<comment type="similarity">
    <text evidence="12">Belongs to the cytochrome b561 family.</text>
</comment>
<evidence type="ECO:0000256" key="12">
    <source>
        <dbReference type="ARBA" id="ARBA00037975"/>
    </source>
</evidence>
<keyword evidence="10" id="KW-0408">Iron</keyword>
<evidence type="ECO:0000256" key="3">
    <source>
        <dbReference type="ARBA" id="ARBA00022448"/>
    </source>
</evidence>
<keyword evidence="11 13" id="KW-0472">Membrane</keyword>
<evidence type="ECO:0000256" key="13">
    <source>
        <dbReference type="SAM" id="Phobius"/>
    </source>
</evidence>
<evidence type="ECO:0000256" key="1">
    <source>
        <dbReference type="ARBA" id="ARBA00001970"/>
    </source>
</evidence>
<dbReference type="PANTHER" id="PTHR30529">
    <property type="entry name" value="CYTOCHROME B561"/>
    <property type="match status" value="1"/>
</dbReference>
<gene>
    <name evidence="15" type="ORF">VK792_08010</name>
</gene>
<evidence type="ECO:0000256" key="9">
    <source>
        <dbReference type="ARBA" id="ARBA00022989"/>
    </source>
</evidence>
<dbReference type="InterPro" id="IPR052168">
    <property type="entry name" value="Cytochrome_b561_oxidase"/>
</dbReference>
<protein>
    <submittedName>
        <fullName evidence="15">Cytochrome b/b6 domain-containing protein</fullName>
    </submittedName>
</protein>
<keyword evidence="9 13" id="KW-1133">Transmembrane helix</keyword>